<organism evidence="2 3">
    <name type="scientific">Kwoniella mangroviensis CBS 10435</name>
    <dbReference type="NCBI Taxonomy" id="1331196"/>
    <lineage>
        <taxon>Eukaryota</taxon>
        <taxon>Fungi</taxon>
        <taxon>Dikarya</taxon>
        <taxon>Basidiomycota</taxon>
        <taxon>Agaricomycotina</taxon>
        <taxon>Tremellomycetes</taxon>
        <taxon>Tremellales</taxon>
        <taxon>Cryptococcaceae</taxon>
        <taxon>Kwoniella</taxon>
    </lineage>
</organism>
<reference evidence="3" key="2">
    <citation type="submission" date="2013-12" db="EMBL/GenBank/DDBJ databases">
        <title>Evolution of pathogenesis and genome organization in the Tremellales.</title>
        <authorList>
            <person name="Cuomo C."/>
            <person name="Litvintseva A."/>
            <person name="Heitman J."/>
            <person name="Chen Y."/>
            <person name="Sun S."/>
            <person name="Springer D."/>
            <person name="Dromer F."/>
            <person name="Young S."/>
            <person name="Zeng Q."/>
            <person name="Chapman S."/>
            <person name="Gujja S."/>
            <person name="Saif S."/>
            <person name="Birren B."/>
        </authorList>
    </citation>
    <scope>NUCLEOTIDE SEQUENCE [LARGE SCALE GENOMIC DNA]</scope>
    <source>
        <strain evidence="3">CBS 10435</strain>
    </source>
</reference>
<keyword evidence="3" id="KW-1185">Reference proteome</keyword>
<dbReference type="AlphaFoldDB" id="A0A1B9IP52"/>
<keyword evidence="1" id="KW-0472">Membrane</keyword>
<accession>A0A1B9IP52</accession>
<proteinExistence type="predicted"/>
<reference evidence="2 3" key="1">
    <citation type="submission" date="2013-07" db="EMBL/GenBank/DDBJ databases">
        <title>The Genome Sequence of Kwoniella mangroviensis CBS10435.</title>
        <authorList>
            <consortium name="The Broad Institute Genome Sequencing Platform"/>
            <person name="Cuomo C."/>
            <person name="Litvintseva A."/>
            <person name="Chen Y."/>
            <person name="Heitman J."/>
            <person name="Sun S."/>
            <person name="Springer D."/>
            <person name="Dromer F."/>
            <person name="Young S.K."/>
            <person name="Zeng Q."/>
            <person name="Gargeya S."/>
            <person name="Fitzgerald M."/>
            <person name="Abouelleil A."/>
            <person name="Alvarado L."/>
            <person name="Berlin A.M."/>
            <person name="Chapman S.B."/>
            <person name="Dewar J."/>
            <person name="Goldberg J."/>
            <person name="Griggs A."/>
            <person name="Gujja S."/>
            <person name="Hansen M."/>
            <person name="Howarth C."/>
            <person name="Imamovic A."/>
            <person name="Larimer J."/>
            <person name="McCowan C."/>
            <person name="Murphy C."/>
            <person name="Pearson M."/>
            <person name="Priest M."/>
            <person name="Roberts A."/>
            <person name="Saif S."/>
            <person name="Shea T."/>
            <person name="Sykes S."/>
            <person name="Wortman J."/>
            <person name="Nusbaum C."/>
            <person name="Birren B."/>
        </authorList>
    </citation>
    <scope>NUCLEOTIDE SEQUENCE [LARGE SCALE GENOMIC DNA]</scope>
    <source>
        <strain evidence="2 3">CBS 10435</strain>
    </source>
</reference>
<protein>
    <submittedName>
        <fullName evidence="2">Uncharacterized protein</fullName>
    </submittedName>
</protein>
<dbReference type="Proteomes" id="UP000092583">
    <property type="component" value="Unassembled WGS sequence"/>
</dbReference>
<evidence type="ECO:0000256" key="1">
    <source>
        <dbReference type="SAM" id="Phobius"/>
    </source>
</evidence>
<feature type="transmembrane region" description="Helical" evidence="1">
    <location>
        <begin position="52"/>
        <end position="71"/>
    </location>
</feature>
<evidence type="ECO:0000313" key="3">
    <source>
        <dbReference type="Proteomes" id="UP000092583"/>
    </source>
</evidence>
<dbReference type="EMBL" id="KI669463">
    <property type="protein sequence ID" value="OCF57241.1"/>
    <property type="molecule type" value="Genomic_DNA"/>
</dbReference>
<evidence type="ECO:0000313" key="2">
    <source>
        <dbReference type="EMBL" id="OCF57241.1"/>
    </source>
</evidence>
<name>A0A1B9IP52_9TREE</name>
<feature type="transmembrane region" description="Helical" evidence="1">
    <location>
        <begin position="83"/>
        <end position="101"/>
    </location>
</feature>
<feature type="transmembrane region" description="Helical" evidence="1">
    <location>
        <begin position="130"/>
        <end position="148"/>
    </location>
</feature>
<keyword evidence="1" id="KW-0812">Transmembrane</keyword>
<keyword evidence="1" id="KW-1133">Transmembrane helix</keyword>
<gene>
    <name evidence="2" type="ORF">L486_04697</name>
</gene>
<sequence length="180" mass="20005">MPNHDSTRGYATDAAATTVSDPNNTCICSNDDASTGRKPTTKSPSSDDDMSPFYFCLAFTLAFLDVLHVLVMRSVEDMEMHHFFNGMSIVFLSMAFALLLFHQPEPSNHAPICPCYRTKGWRNGESGHRALLSIVLMITLAILFRVIFDESRPIEQSLCVLPNSTAQEMKEAVKGESHTQ</sequence>